<dbReference type="InterPro" id="IPR002126">
    <property type="entry name" value="Cadherin-like_dom"/>
</dbReference>
<sequence length="1831" mass="205022">MKVMPYQYHSKHHSSLYFGEWYHDRYPFHTRLNRMNNANCELEPGSSISSIKSISSSSDSSKNFFHFFIMDNYLPEFNKEEETAIVSDPWSPEIVYTAQAFDGDQGSTCPTEAMICECAETSYSITNGDPNKLFYINNLTGEVYVKEASQVVSGRTYNLTITAKSSRGVMSPSPNAHLLLRVVIDDLHHHLAKVLQQNMLTWLGDDEDDGTLSRSKRSTENKNYNTEFNFTLVTGEAETMETGGFLKYLLEITLPQTDGMDLTVEFFTKDIGNGNYTPVLALFNVEVLDKPDGVSFSKGDQPHIEMLLSDEIMTAYDRAIVTFGEVKNKNQDPVPLYMSFSVTQIKNPNTLFETKYLVTAGAEYDKETYVWVGQSEVTVHNSTEEKKIEVDVVGPKEIPLDSAGVYVMIAHCSVRSDNFTFEVIAPEETEVVTVGNLGVKDFDVNYDPVPQSVYFYNTTKEGSDDDVIYTSARLNLGIMTNVGNHGEPREDGNIINVTFAIYALNNETHLDKEVSFTTKVMVGREVLHSQEFQIKLVPRKDASKMIDVRSTFGDLTTPEVGIGDMAMYTLWSNLTNNGYADYVLEVDVQRYKGIPRLEACSARLWNYKDSFDVPYLNTTFIDPEIVDGKFLFKFNRIHVTGQRTPSIYNDSMMYVHLIMKVSALPVNKEGIRLTPSVRIGTQGKPQHEVKVPGLEIHKKGDYQAPAMVVENGVDWPYLYVGGAVVLNITMLVPRGQGYAEVFMEASGENNPPLPAVHICRAELSDVGRNVPCLRMHQDEVNANFTKYSKTDSKNRVKPDMTSVMLGDVGALPVEGKNFATVSVVVELPEGVVIKDDEQYPISSGLLIATNTIWSAMANYTMKKSPPPNLEEEQWPEASAHYDEEQKVVPGHLAEVEIWVDTKIQTISTVVVEVEGTTKDISLCGLKVKSFGRNLPCVDLDTEPFYHPHANPLDGNKVAGLKFSALSNIGFRSNPDHDRLVAIALVRISPSCKKATTELEWRVTFGGGKREGKATIKVDLDADTSDMSFSAKEPKALAFKPAYPGKAIAVGSPVVVDLEVSLEPGSLAPVIVEIKNKDAGYKFPYDMCLGGVWFRGRNYPCFSPVQVESNFSTSGTSGNRNDSAVYNLGLVCNTFVDSRDEENKVTIRVAMRPPDDGTLKIKEAFNVEGYATVGSHSKKIDTVKFTIAREPEQVETSVNATVKLVNPDPIPIRIHQRLWIPFNITIPIDAVVKVEVESRAPYKNNRAIMTVHNMRLVSGGINIPCPMLYPQPKVVFNPTGPTTQSDVIRGYIGYFTNLGLSHKMNMAQEGDDDLTIEIEVEMTDHPLTEHDKIFPLKFIAEVGKAVADIDQPMQVFRDGQERADLDVKVHVDNKKPYQSGERINFTVTAVHKKESTAEPINATIRIYLPPYVEFDQTVFNNATTVGTVTFITENGGLDIVLPQFLFSDSATIIVSLLADPRNERGFGRGEENATTPYRVLCLQTFREEPSANPKTAETIVSCGPVDHVMYIVNSQECFNNLGLYSNKKVYKCQFSASSAAKRETGPSYARSGGKGWSPALRLGPYKPYLQVDFLRNTRVSRLEFFRVENTRSVIKYRLQYSHTGSDWLYANEITELTYKKNKAIDTLEKPVQTRFVRVILEEVEKESEDSLYIVLKIEMYGCYIGEKSPSVTCAKTDPTWYSDDKNKYGRHFSVDLGRDIIYFCDLEYDMENLVCFSSVDSGSSWRILPKSIGGVLGWDKKSGRTYAFDKRKRAHVGSDDGISWIAVDDLEVNNTIIRKTFYRSQPVPAFTTDDISMLETKTGRWEASFDGLMYEGKADPRARWSRCCKLGK</sequence>
<organism evidence="4 5">
    <name type="scientific">Trichonephila clavata</name>
    <name type="common">Joro spider</name>
    <name type="synonym">Nephila clavata</name>
    <dbReference type="NCBI Taxonomy" id="2740835"/>
    <lineage>
        <taxon>Eukaryota</taxon>
        <taxon>Metazoa</taxon>
        <taxon>Ecdysozoa</taxon>
        <taxon>Arthropoda</taxon>
        <taxon>Chelicerata</taxon>
        <taxon>Arachnida</taxon>
        <taxon>Araneae</taxon>
        <taxon>Araneomorphae</taxon>
        <taxon>Entelegynae</taxon>
        <taxon>Araneoidea</taxon>
        <taxon>Nephilidae</taxon>
        <taxon>Trichonephila</taxon>
    </lineage>
</organism>
<keyword evidence="1" id="KW-0106">Calcium</keyword>
<dbReference type="PROSITE" id="PS50268">
    <property type="entry name" value="CADHERIN_2"/>
    <property type="match status" value="1"/>
</dbReference>
<evidence type="ECO:0000313" key="4">
    <source>
        <dbReference type="EMBL" id="GFQ74401.1"/>
    </source>
</evidence>
<dbReference type="GO" id="GO:0005509">
    <property type="term" value="F:calcium ion binding"/>
    <property type="evidence" value="ECO:0007669"/>
    <property type="project" value="UniProtKB-UniRule"/>
</dbReference>
<feature type="domain" description="F5/8 type C" evidence="2">
    <location>
        <begin position="1516"/>
        <end position="1661"/>
    </location>
</feature>
<dbReference type="PROSITE" id="PS50022">
    <property type="entry name" value="FA58C_3"/>
    <property type="match status" value="1"/>
</dbReference>
<evidence type="ECO:0008006" key="6">
    <source>
        <dbReference type="Google" id="ProtNLM"/>
    </source>
</evidence>
<feature type="domain" description="Cadherin" evidence="3">
    <location>
        <begin position="95"/>
        <end position="195"/>
    </location>
</feature>
<dbReference type="Pfam" id="PF00754">
    <property type="entry name" value="F5_F8_type_C"/>
    <property type="match status" value="1"/>
</dbReference>
<evidence type="ECO:0000313" key="5">
    <source>
        <dbReference type="Proteomes" id="UP000887116"/>
    </source>
</evidence>
<dbReference type="SUPFAM" id="SSF49313">
    <property type="entry name" value="Cadherin-like"/>
    <property type="match status" value="1"/>
</dbReference>
<evidence type="ECO:0000259" key="2">
    <source>
        <dbReference type="PROSITE" id="PS50022"/>
    </source>
</evidence>
<evidence type="ECO:0000256" key="1">
    <source>
        <dbReference type="PROSITE-ProRule" id="PRU00043"/>
    </source>
</evidence>
<dbReference type="GO" id="GO:0007156">
    <property type="term" value="P:homophilic cell adhesion via plasma membrane adhesion molecules"/>
    <property type="evidence" value="ECO:0007669"/>
    <property type="project" value="InterPro"/>
</dbReference>
<dbReference type="EMBL" id="BMAO01011526">
    <property type="protein sequence ID" value="GFQ74401.1"/>
    <property type="molecule type" value="Genomic_DNA"/>
</dbReference>
<protein>
    <recommendedName>
        <fullName evidence="6">F5/8 type C domain-containing protein</fullName>
    </recommendedName>
</protein>
<dbReference type="PANTHER" id="PTHR24543:SF291">
    <property type="entry name" value="SMOKE ALARM, ISOFORM D"/>
    <property type="match status" value="1"/>
</dbReference>
<keyword evidence="5" id="KW-1185">Reference proteome</keyword>
<gene>
    <name evidence="4" type="primary">X975_06375</name>
    <name evidence="4" type="ORF">TNCT_186721</name>
</gene>
<dbReference type="InterPro" id="IPR008979">
    <property type="entry name" value="Galactose-bd-like_sf"/>
</dbReference>
<comment type="caution">
    <text evidence="4">The sequence shown here is derived from an EMBL/GenBank/DDBJ whole genome shotgun (WGS) entry which is preliminary data.</text>
</comment>
<dbReference type="OrthoDB" id="6409397at2759"/>
<reference evidence="4" key="1">
    <citation type="submission" date="2020-07" db="EMBL/GenBank/DDBJ databases">
        <title>Multicomponent nature underlies the extraordinary mechanical properties of spider dragline silk.</title>
        <authorList>
            <person name="Kono N."/>
            <person name="Nakamura H."/>
            <person name="Mori M."/>
            <person name="Yoshida Y."/>
            <person name="Ohtoshi R."/>
            <person name="Malay A.D."/>
            <person name="Moran D.A.P."/>
            <person name="Tomita M."/>
            <person name="Numata K."/>
            <person name="Arakawa K."/>
        </authorList>
    </citation>
    <scope>NUCLEOTIDE SEQUENCE</scope>
</reference>
<dbReference type="InterPro" id="IPR015919">
    <property type="entry name" value="Cadherin-like_sf"/>
</dbReference>
<accession>A0A8X6KIP9</accession>
<dbReference type="Gene3D" id="2.60.40.60">
    <property type="entry name" value="Cadherins"/>
    <property type="match status" value="1"/>
</dbReference>
<evidence type="ECO:0000259" key="3">
    <source>
        <dbReference type="PROSITE" id="PS50268"/>
    </source>
</evidence>
<dbReference type="SUPFAM" id="SSF49785">
    <property type="entry name" value="Galactose-binding domain-like"/>
    <property type="match status" value="1"/>
</dbReference>
<proteinExistence type="predicted"/>
<dbReference type="CDD" id="cd11304">
    <property type="entry name" value="Cadherin_repeat"/>
    <property type="match status" value="1"/>
</dbReference>
<dbReference type="GO" id="GO:0016020">
    <property type="term" value="C:membrane"/>
    <property type="evidence" value="ECO:0007669"/>
    <property type="project" value="InterPro"/>
</dbReference>
<dbReference type="Gene3D" id="2.60.120.260">
    <property type="entry name" value="Galactose-binding domain-like"/>
    <property type="match status" value="1"/>
</dbReference>
<name>A0A8X6KIP9_TRICU</name>
<dbReference type="PANTHER" id="PTHR24543">
    <property type="entry name" value="MULTICOPPER OXIDASE-RELATED"/>
    <property type="match status" value="1"/>
</dbReference>
<dbReference type="InterPro" id="IPR000421">
    <property type="entry name" value="FA58C"/>
</dbReference>
<dbReference type="Proteomes" id="UP000887116">
    <property type="component" value="Unassembled WGS sequence"/>
</dbReference>